<accession>A0AAW3F0N5</accession>
<protein>
    <submittedName>
        <fullName evidence="1">Uncharacterized protein</fullName>
    </submittedName>
</protein>
<dbReference type="KEGG" id="bgo:BM43_4462"/>
<organism evidence="1 2">
    <name type="scientific">Burkholderia gladioli</name>
    <name type="common">Pseudomonas marginata</name>
    <name type="synonym">Phytomonas marginata</name>
    <dbReference type="NCBI Taxonomy" id="28095"/>
    <lineage>
        <taxon>Bacteria</taxon>
        <taxon>Pseudomonadati</taxon>
        <taxon>Pseudomonadota</taxon>
        <taxon>Betaproteobacteria</taxon>
        <taxon>Burkholderiales</taxon>
        <taxon>Burkholderiaceae</taxon>
        <taxon>Burkholderia</taxon>
    </lineage>
</organism>
<gene>
    <name evidence="1" type="ORF">DM48_71</name>
</gene>
<comment type="caution">
    <text evidence="1">The sequence shown here is derived from an EMBL/GenBank/DDBJ whole genome shotgun (WGS) entry which is preliminary data.</text>
</comment>
<proteinExistence type="predicted"/>
<name>A0AAW3F0N5_BURGA</name>
<dbReference type="AlphaFoldDB" id="A0AAW3F0N5"/>
<dbReference type="Proteomes" id="UP000029590">
    <property type="component" value="Unassembled WGS sequence"/>
</dbReference>
<evidence type="ECO:0000313" key="1">
    <source>
        <dbReference type="EMBL" id="KGC14006.1"/>
    </source>
</evidence>
<reference evidence="1 2" key="1">
    <citation type="submission" date="2014-04" db="EMBL/GenBank/DDBJ databases">
        <authorList>
            <person name="Bishop-Lilly K.A."/>
            <person name="Broomall S.M."/>
            <person name="Chain P.S."/>
            <person name="Chertkov O."/>
            <person name="Coyne S.R."/>
            <person name="Daligault H.E."/>
            <person name="Davenport K.W."/>
            <person name="Erkkila T."/>
            <person name="Frey K.G."/>
            <person name="Gibbons H.S."/>
            <person name="Gu W."/>
            <person name="Jaissle J."/>
            <person name="Johnson S.L."/>
            <person name="Koroleva G.I."/>
            <person name="Ladner J.T."/>
            <person name="Lo C.-C."/>
            <person name="Minogue T.D."/>
            <person name="Munk C."/>
            <person name="Palacios G.F."/>
            <person name="Redden C.L."/>
            <person name="Rosenzweig C.N."/>
            <person name="Scholz M.B."/>
            <person name="Teshima H."/>
            <person name="Xu Y."/>
        </authorList>
    </citation>
    <scope>NUCLEOTIDE SEQUENCE [LARGE SCALE GENOMIC DNA]</scope>
    <source>
        <strain evidence="2">gladioli</strain>
    </source>
</reference>
<dbReference type="EMBL" id="JPGG01000016">
    <property type="protein sequence ID" value="KGC14006.1"/>
    <property type="molecule type" value="Genomic_DNA"/>
</dbReference>
<evidence type="ECO:0000313" key="2">
    <source>
        <dbReference type="Proteomes" id="UP000029590"/>
    </source>
</evidence>
<sequence length="33" mass="3817">MDWIDSEGPAEPLATPATRQVRLPRRLSWQLEP</sequence>